<evidence type="ECO:0000259" key="6">
    <source>
        <dbReference type="Pfam" id="PF03443"/>
    </source>
</evidence>
<accession>A0A6A5KHQ2</accession>
<name>A0A6A5KHQ2_9PLEO</name>
<keyword evidence="8" id="KW-1185">Reference proteome</keyword>
<evidence type="ECO:0000256" key="4">
    <source>
        <dbReference type="ARBA" id="ARBA00023157"/>
    </source>
</evidence>
<dbReference type="PANTHER" id="PTHR33353:SF34">
    <property type="entry name" value="ENDO-BETA-1,4-GLUCANASE D"/>
    <property type="match status" value="1"/>
</dbReference>
<protein>
    <recommendedName>
        <fullName evidence="6">Auxiliary Activity family 9 catalytic domain-containing protein</fullName>
    </recommendedName>
</protein>
<evidence type="ECO:0000256" key="1">
    <source>
        <dbReference type="ARBA" id="ARBA00001973"/>
    </source>
</evidence>
<comment type="subcellular location">
    <subcellularLocation>
        <location evidence="2">Secreted</location>
    </subcellularLocation>
</comment>
<dbReference type="CDD" id="cd21175">
    <property type="entry name" value="LPMO_AA9"/>
    <property type="match status" value="1"/>
</dbReference>
<dbReference type="Pfam" id="PF03443">
    <property type="entry name" value="AA9"/>
    <property type="match status" value="1"/>
</dbReference>
<dbReference type="GO" id="GO:0005576">
    <property type="term" value="C:extracellular region"/>
    <property type="evidence" value="ECO:0007669"/>
    <property type="project" value="UniProtKB-SubCell"/>
</dbReference>
<dbReference type="InterPro" id="IPR005103">
    <property type="entry name" value="AA9_LPMO"/>
</dbReference>
<evidence type="ECO:0000256" key="5">
    <source>
        <dbReference type="SAM" id="SignalP"/>
    </source>
</evidence>
<evidence type="ECO:0000313" key="8">
    <source>
        <dbReference type="Proteomes" id="UP000800040"/>
    </source>
</evidence>
<feature type="signal peptide" evidence="5">
    <location>
        <begin position="1"/>
        <end position="20"/>
    </location>
</feature>
<evidence type="ECO:0000313" key="7">
    <source>
        <dbReference type="EMBL" id="KAF1837835.1"/>
    </source>
</evidence>
<gene>
    <name evidence="7" type="ORF">BDW02DRAFT_490512</name>
</gene>
<keyword evidence="3" id="KW-0964">Secreted</keyword>
<organism evidence="7 8">
    <name type="scientific">Decorospora gaudefroyi</name>
    <dbReference type="NCBI Taxonomy" id="184978"/>
    <lineage>
        <taxon>Eukaryota</taxon>
        <taxon>Fungi</taxon>
        <taxon>Dikarya</taxon>
        <taxon>Ascomycota</taxon>
        <taxon>Pezizomycotina</taxon>
        <taxon>Dothideomycetes</taxon>
        <taxon>Pleosporomycetidae</taxon>
        <taxon>Pleosporales</taxon>
        <taxon>Pleosporineae</taxon>
        <taxon>Pleosporaceae</taxon>
        <taxon>Decorospora</taxon>
    </lineage>
</organism>
<evidence type="ECO:0000256" key="3">
    <source>
        <dbReference type="ARBA" id="ARBA00022525"/>
    </source>
</evidence>
<sequence length="289" mass="31348">MSKVFQTGALLAALLSSVAGHTAVEKFEAGGQTYEGFRQASKQDPGNQSPAWWTNQGWGYQPVFGDKLNHPDMIAHIDASPSPYTAEAPAGSDVTFHWHHSGTCGGGEEGWDCSHHGWTATYLAACDGDCKDVDKTALSFFKIHESALIDYRDGRFSSGSPQAQTGYWGTDAIFYDNGNAQSVTIPSQIPSGNYVLRTEVMSIHNNGGVENRQFWPQCFNIEVTGGDDSAPVPAGKKATQLYSADDELLQWDLYWHASGKTFEDAPGLQMASVAIASKARRSHARDFSS</sequence>
<feature type="domain" description="Auxiliary Activity family 9 catalytic" evidence="6">
    <location>
        <begin position="21"/>
        <end position="256"/>
    </location>
</feature>
<evidence type="ECO:0000256" key="2">
    <source>
        <dbReference type="ARBA" id="ARBA00004613"/>
    </source>
</evidence>
<reference evidence="7" key="1">
    <citation type="submission" date="2020-01" db="EMBL/GenBank/DDBJ databases">
        <authorList>
            <consortium name="DOE Joint Genome Institute"/>
            <person name="Haridas S."/>
            <person name="Albert R."/>
            <person name="Binder M."/>
            <person name="Bloem J."/>
            <person name="Labutti K."/>
            <person name="Salamov A."/>
            <person name="Andreopoulos B."/>
            <person name="Baker S.E."/>
            <person name="Barry K."/>
            <person name="Bills G."/>
            <person name="Bluhm B.H."/>
            <person name="Cannon C."/>
            <person name="Castanera R."/>
            <person name="Culley D.E."/>
            <person name="Daum C."/>
            <person name="Ezra D."/>
            <person name="Gonzalez J.B."/>
            <person name="Henrissat B."/>
            <person name="Kuo A."/>
            <person name="Liang C."/>
            <person name="Lipzen A."/>
            <person name="Lutzoni F."/>
            <person name="Magnuson J."/>
            <person name="Mondo S."/>
            <person name="Nolan M."/>
            <person name="Ohm R."/>
            <person name="Pangilinan J."/>
            <person name="Park H.-J."/>
            <person name="Ramirez L."/>
            <person name="Alfaro M."/>
            <person name="Sun H."/>
            <person name="Tritt A."/>
            <person name="Yoshinaga Y."/>
            <person name="Zwiers L.-H."/>
            <person name="Turgeon B.G."/>
            <person name="Goodwin S.B."/>
            <person name="Spatafora J.W."/>
            <person name="Crous P.W."/>
            <person name="Grigoriev I.V."/>
        </authorList>
    </citation>
    <scope>NUCLEOTIDE SEQUENCE</scope>
    <source>
        <strain evidence="7">P77</strain>
    </source>
</reference>
<dbReference type="InterPro" id="IPR049892">
    <property type="entry name" value="AA9"/>
</dbReference>
<comment type="cofactor">
    <cofactor evidence="1">
        <name>Cu(2+)</name>
        <dbReference type="ChEBI" id="CHEBI:29036"/>
    </cofactor>
</comment>
<dbReference type="OrthoDB" id="4849160at2759"/>
<proteinExistence type="predicted"/>
<feature type="chain" id="PRO_5025470187" description="Auxiliary Activity family 9 catalytic domain-containing protein" evidence="5">
    <location>
        <begin position="21"/>
        <end position="289"/>
    </location>
</feature>
<dbReference type="PANTHER" id="PTHR33353">
    <property type="entry name" value="PUTATIVE (AFU_ORTHOLOGUE AFUA_1G12560)-RELATED"/>
    <property type="match status" value="1"/>
</dbReference>
<dbReference type="AlphaFoldDB" id="A0A6A5KHQ2"/>
<dbReference type="Proteomes" id="UP000800040">
    <property type="component" value="Unassembled WGS sequence"/>
</dbReference>
<dbReference type="EMBL" id="ML975257">
    <property type="protein sequence ID" value="KAF1837835.1"/>
    <property type="molecule type" value="Genomic_DNA"/>
</dbReference>
<keyword evidence="5" id="KW-0732">Signal</keyword>
<keyword evidence="4" id="KW-1015">Disulfide bond</keyword>
<dbReference type="Gene3D" id="2.70.50.70">
    <property type="match status" value="1"/>
</dbReference>